<keyword evidence="1" id="KW-0732">Signal</keyword>
<proteinExistence type="predicted"/>
<comment type="caution">
    <text evidence="2">The sequence shown here is derived from an EMBL/GenBank/DDBJ whole genome shotgun (WGS) entry which is preliminary data.</text>
</comment>
<evidence type="ECO:0000256" key="1">
    <source>
        <dbReference type="SAM" id="SignalP"/>
    </source>
</evidence>
<evidence type="ECO:0000313" key="2">
    <source>
        <dbReference type="EMBL" id="RAR15491.1"/>
    </source>
</evidence>
<keyword evidence="3" id="KW-1185">Reference proteome</keyword>
<feature type="chain" id="PRO_5016743080" evidence="1">
    <location>
        <begin position="20"/>
        <end position="185"/>
    </location>
</feature>
<accession>A0A364NEG9</accession>
<reference evidence="3" key="1">
    <citation type="submission" date="2018-05" db="EMBL/GenBank/DDBJ databases">
        <title>Draft genome sequence of Stemphylium lycopersici strain CIDEFI 213.</title>
        <authorList>
            <person name="Medina R."/>
            <person name="Franco M.E.E."/>
            <person name="Lucentini C.G."/>
            <person name="Saparrat M.C.N."/>
            <person name="Balatti P.A."/>
        </authorList>
    </citation>
    <scope>NUCLEOTIDE SEQUENCE [LARGE SCALE GENOMIC DNA]</scope>
    <source>
        <strain evidence="3">CIDEFI 213</strain>
    </source>
</reference>
<dbReference type="AlphaFoldDB" id="A0A364NEG9"/>
<evidence type="ECO:0000313" key="3">
    <source>
        <dbReference type="Proteomes" id="UP000249619"/>
    </source>
</evidence>
<sequence length="185" mass="20309">MLQFSFVLWLPYFAINTAATLHGQQETGVQELQDRERHGASTDERVQARSVEDKNSMQILYAENIYSYAHNWGVFFGPRGIPVDPCNFEPFSSVFNTTSEAVSGDLFSIIDNPPPTPSGTWSGFASPLADADCSIVDDASGPPTLQCGQGLTAAFAKDPGYDDPTIGCNEGAFRYRRAYFVEFTL</sequence>
<name>A0A364NEG9_STELY</name>
<feature type="signal peptide" evidence="1">
    <location>
        <begin position="1"/>
        <end position="19"/>
    </location>
</feature>
<gene>
    <name evidence="2" type="ORF">DDE83_001132</name>
</gene>
<protein>
    <submittedName>
        <fullName evidence="2">Uncharacterized protein</fullName>
    </submittedName>
</protein>
<dbReference type="Proteomes" id="UP000249619">
    <property type="component" value="Unassembled WGS sequence"/>
</dbReference>
<dbReference type="EMBL" id="QGDH01000011">
    <property type="protein sequence ID" value="RAR15491.1"/>
    <property type="molecule type" value="Genomic_DNA"/>
</dbReference>
<organism evidence="2 3">
    <name type="scientific">Stemphylium lycopersici</name>
    <name type="common">Tomato gray leaf spot disease fungus</name>
    <name type="synonym">Thyrospora lycopersici</name>
    <dbReference type="NCBI Taxonomy" id="183478"/>
    <lineage>
        <taxon>Eukaryota</taxon>
        <taxon>Fungi</taxon>
        <taxon>Dikarya</taxon>
        <taxon>Ascomycota</taxon>
        <taxon>Pezizomycotina</taxon>
        <taxon>Dothideomycetes</taxon>
        <taxon>Pleosporomycetidae</taxon>
        <taxon>Pleosporales</taxon>
        <taxon>Pleosporineae</taxon>
        <taxon>Pleosporaceae</taxon>
        <taxon>Stemphylium</taxon>
    </lineage>
</organism>
<dbReference type="STRING" id="183478.A0A364NEG9"/>